<dbReference type="Pfam" id="PF13660">
    <property type="entry name" value="DUF4147"/>
    <property type="match status" value="1"/>
</dbReference>
<dbReference type="GO" id="GO:0005737">
    <property type="term" value="C:cytoplasm"/>
    <property type="evidence" value="ECO:0007669"/>
    <property type="project" value="TreeGrafter"/>
</dbReference>
<dbReference type="GO" id="GO:0005524">
    <property type="term" value="F:ATP binding"/>
    <property type="evidence" value="ECO:0007669"/>
    <property type="project" value="UniProtKB-KW"/>
</dbReference>
<evidence type="ECO:0000256" key="1">
    <source>
        <dbReference type="ARBA" id="ARBA00022679"/>
    </source>
</evidence>
<protein>
    <submittedName>
        <fullName evidence="7">DUF4147 domain-containing protein</fullName>
    </submittedName>
</protein>
<evidence type="ECO:0000259" key="6">
    <source>
        <dbReference type="Pfam" id="PF13660"/>
    </source>
</evidence>
<evidence type="ECO:0000313" key="8">
    <source>
        <dbReference type="Proteomes" id="UP000429785"/>
    </source>
</evidence>
<dbReference type="Gene3D" id="3.40.50.10180">
    <property type="entry name" value="Glycerate kinase, MOFRL-like N-terminal domain"/>
    <property type="match status" value="1"/>
</dbReference>
<evidence type="ECO:0000256" key="2">
    <source>
        <dbReference type="ARBA" id="ARBA00022741"/>
    </source>
</evidence>
<organism evidence="7 8">
    <name type="scientific">Flagellimonas olearia</name>
    <dbReference type="NCBI Taxonomy" id="552546"/>
    <lineage>
        <taxon>Bacteria</taxon>
        <taxon>Pseudomonadati</taxon>
        <taxon>Bacteroidota</taxon>
        <taxon>Flavobacteriia</taxon>
        <taxon>Flavobacteriales</taxon>
        <taxon>Flavobacteriaceae</taxon>
        <taxon>Flagellimonas</taxon>
    </lineage>
</organism>
<dbReference type="AlphaFoldDB" id="A0A6I1ECL6"/>
<dbReference type="PANTHER" id="PTHR12227:SF0">
    <property type="entry name" value="GLYCERATE KINASE"/>
    <property type="match status" value="1"/>
</dbReference>
<dbReference type="SUPFAM" id="SSF82544">
    <property type="entry name" value="GckA/TtuD-like"/>
    <property type="match status" value="1"/>
</dbReference>
<feature type="domain" description="MOFRL-associated" evidence="6">
    <location>
        <begin position="9"/>
        <end position="243"/>
    </location>
</feature>
<dbReference type="FunFam" id="3.40.50.10180:FF:000001">
    <property type="entry name" value="Glycerate kinase"/>
    <property type="match status" value="1"/>
</dbReference>
<gene>
    <name evidence="7" type="ORF">F8C76_08430</name>
</gene>
<dbReference type="InterPro" id="IPR037035">
    <property type="entry name" value="GK-like_C_sf"/>
</dbReference>
<dbReference type="RefSeq" id="WP_152131274.1">
    <property type="nucleotide sequence ID" value="NZ_WELG01000001.1"/>
</dbReference>
<dbReference type="OrthoDB" id="9766552at2"/>
<dbReference type="InterPro" id="IPR038614">
    <property type="entry name" value="GK_N_sf"/>
</dbReference>
<dbReference type="Proteomes" id="UP000429785">
    <property type="component" value="Unassembled WGS sequence"/>
</dbReference>
<keyword evidence="4" id="KW-0067">ATP-binding</keyword>
<evidence type="ECO:0000313" key="7">
    <source>
        <dbReference type="EMBL" id="KAB7531504.1"/>
    </source>
</evidence>
<accession>A0A6I1ECL6</accession>
<dbReference type="EMBL" id="WELG01000001">
    <property type="protein sequence ID" value="KAB7531504.1"/>
    <property type="molecule type" value="Genomic_DNA"/>
</dbReference>
<keyword evidence="3" id="KW-0418">Kinase</keyword>
<keyword evidence="2" id="KW-0547">Nucleotide-binding</keyword>
<proteinExistence type="predicted"/>
<comment type="caution">
    <text evidence="7">The sequence shown here is derived from an EMBL/GenBank/DDBJ whole genome shotgun (WGS) entry which is preliminary data.</text>
</comment>
<keyword evidence="1" id="KW-0808">Transferase</keyword>
<sequence length="433" mass="46817">MDKKQEIIEIFSAGLEGANPEKLVYKNIVLLGDQLKIGEVFIELSKIRHVHVVGFGKASALMARALETILGNRIEKSCVITKYGHGLALKQVKIVEAGHPLPDKNGVLATDEIFSIVKNAREDDLVICLISGGGSALFTDIPEGSSIEDLMALNTLLLKVGASIEEINCIRKHLSKVKGGLLSKVAYPARVFSLILSDVIGNSPSTIASGPTAPDPTTFKDAVSILNKYGIADKVPVQLYKILQQGLDKKREETLKESDEVFRRTTNLIIGSNKMALERAKERAMALGYTSLVVKDDFSEDVTQVAESILEEAKKVNTIKTCLLFGGEPTVVVTGDGLGGRNQHLALIMSVLLKDYPNITMMSGGTDGTDGPTDAVGAVVDSTTVEHAEALGVDINKHINDFDSYHFFKKEGGWIRTGPTQTNVMDIMITLIN</sequence>
<dbReference type="InterPro" id="IPR007835">
    <property type="entry name" value="MOFRL"/>
</dbReference>
<dbReference type="PANTHER" id="PTHR12227">
    <property type="entry name" value="GLYCERATE KINASE"/>
    <property type="match status" value="1"/>
</dbReference>
<evidence type="ECO:0000259" key="5">
    <source>
        <dbReference type="Pfam" id="PF05161"/>
    </source>
</evidence>
<dbReference type="InterPro" id="IPR039760">
    <property type="entry name" value="MOFRL_protein"/>
</dbReference>
<dbReference type="InterPro" id="IPR025286">
    <property type="entry name" value="MOFRL_assoc_dom"/>
</dbReference>
<name>A0A6I1ECL6_9FLAO</name>
<dbReference type="Gene3D" id="3.40.1480.10">
    <property type="entry name" value="MOFRL domain"/>
    <property type="match status" value="1"/>
</dbReference>
<dbReference type="Pfam" id="PF05161">
    <property type="entry name" value="MOFRL"/>
    <property type="match status" value="1"/>
</dbReference>
<evidence type="ECO:0000256" key="3">
    <source>
        <dbReference type="ARBA" id="ARBA00022777"/>
    </source>
</evidence>
<feature type="domain" description="MOFRL" evidence="5">
    <location>
        <begin position="322"/>
        <end position="426"/>
    </location>
</feature>
<reference evidence="7 8" key="1">
    <citation type="submission" date="2019-10" db="EMBL/GenBank/DDBJ databases">
        <title>Muricauda olearia CL-SS4 JCM15563 genome.</title>
        <authorList>
            <person name="Liu L."/>
        </authorList>
    </citation>
    <scope>NUCLEOTIDE SEQUENCE [LARGE SCALE GENOMIC DNA]</scope>
    <source>
        <strain evidence="7 8">CL-SS4</strain>
    </source>
</reference>
<dbReference type="GO" id="GO:0008887">
    <property type="term" value="F:glycerate kinase activity"/>
    <property type="evidence" value="ECO:0007669"/>
    <property type="project" value="InterPro"/>
</dbReference>
<evidence type="ECO:0000256" key="4">
    <source>
        <dbReference type="ARBA" id="ARBA00022840"/>
    </source>
</evidence>